<feature type="transmembrane region" description="Helical" evidence="1">
    <location>
        <begin position="149"/>
        <end position="169"/>
    </location>
</feature>
<feature type="transmembrane region" description="Helical" evidence="1">
    <location>
        <begin position="21"/>
        <end position="44"/>
    </location>
</feature>
<organism evidence="2 3">
    <name type="scientific">Litchfieldia salsa</name>
    <dbReference type="NCBI Taxonomy" id="930152"/>
    <lineage>
        <taxon>Bacteria</taxon>
        <taxon>Bacillati</taxon>
        <taxon>Bacillota</taxon>
        <taxon>Bacilli</taxon>
        <taxon>Bacillales</taxon>
        <taxon>Bacillaceae</taxon>
        <taxon>Litchfieldia</taxon>
    </lineage>
</organism>
<dbReference type="OrthoDB" id="9815855at2"/>
<accession>A0A1H0WMM0</accession>
<name>A0A1H0WMM0_9BACI</name>
<proteinExistence type="predicted"/>
<evidence type="ECO:0000313" key="2">
    <source>
        <dbReference type="EMBL" id="SDP91954.1"/>
    </source>
</evidence>
<feature type="transmembrane region" description="Helical" evidence="1">
    <location>
        <begin position="109"/>
        <end position="137"/>
    </location>
</feature>
<dbReference type="Pfam" id="PF12679">
    <property type="entry name" value="ABC2_membrane_2"/>
    <property type="match status" value="1"/>
</dbReference>
<reference evidence="3" key="1">
    <citation type="submission" date="2016-10" db="EMBL/GenBank/DDBJ databases">
        <authorList>
            <person name="Varghese N."/>
            <person name="Submissions S."/>
        </authorList>
    </citation>
    <scope>NUCLEOTIDE SEQUENCE [LARGE SCALE GENOMIC DNA]</scope>
    <source>
        <strain evidence="3">IBRC-M10078</strain>
    </source>
</reference>
<dbReference type="RefSeq" id="WP_090858109.1">
    <property type="nucleotide sequence ID" value="NZ_FNJU01000012.1"/>
</dbReference>
<keyword evidence="3" id="KW-1185">Reference proteome</keyword>
<dbReference type="GO" id="GO:0005886">
    <property type="term" value="C:plasma membrane"/>
    <property type="evidence" value="ECO:0007669"/>
    <property type="project" value="UniProtKB-SubCell"/>
</dbReference>
<feature type="transmembrane region" description="Helical" evidence="1">
    <location>
        <begin position="249"/>
        <end position="272"/>
    </location>
</feature>
<sequence length="281" mass="31046">MKNLVINPVLNKEFKLRFRTFKSFLGIFFYLLALGILIIGFVFIQSLSNNQGYFKPDQSKDMFMILSVLQLALILFITPGLTAGVISSERERQTLNMMLTTTQSSTSIILSKLISSISFLLLLIIASLPLYSIVFLFGGISPGQVLMTIGFYTFTIITYGSLGVLFSTLIRKTVVAMVTTYGVTLFLAGGTAFLTLILMQLNQGFYNPAAGTTNPLPYFTAMLNPPIVLLGTFQPEITKELMRGTGIDFPIWISFLISNTVIMVGAVVLSIIKLRPNMKRG</sequence>
<dbReference type="PANTHER" id="PTHR43471:SF12">
    <property type="entry name" value="HYPOTHETICAL MEMBRANE PROTEIN, CONSERVED"/>
    <property type="match status" value="1"/>
</dbReference>
<dbReference type="AlphaFoldDB" id="A0A1H0WMM0"/>
<feature type="transmembrane region" description="Helical" evidence="1">
    <location>
        <begin position="64"/>
        <end position="88"/>
    </location>
</feature>
<dbReference type="STRING" id="930152.SAMN05216565_11287"/>
<evidence type="ECO:0000256" key="1">
    <source>
        <dbReference type="SAM" id="Phobius"/>
    </source>
</evidence>
<dbReference type="PANTHER" id="PTHR43471">
    <property type="entry name" value="ABC TRANSPORTER PERMEASE"/>
    <property type="match status" value="1"/>
</dbReference>
<gene>
    <name evidence="2" type="ORF">SAMN05216565_11287</name>
</gene>
<feature type="transmembrane region" description="Helical" evidence="1">
    <location>
        <begin position="181"/>
        <end position="201"/>
    </location>
</feature>
<keyword evidence="1" id="KW-0472">Membrane</keyword>
<dbReference type="EMBL" id="FNJU01000012">
    <property type="protein sequence ID" value="SDP91954.1"/>
    <property type="molecule type" value="Genomic_DNA"/>
</dbReference>
<evidence type="ECO:0000313" key="3">
    <source>
        <dbReference type="Proteomes" id="UP000199159"/>
    </source>
</evidence>
<keyword evidence="1" id="KW-1133">Transmembrane helix</keyword>
<dbReference type="Proteomes" id="UP000199159">
    <property type="component" value="Unassembled WGS sequence"/>
</dbReference>
<dbReference type="GO" id="GO:0140359">
    <property type="term" value="F:ABC-type transporter activity"/>
    <property type="evidence" value="ECO:0007669"/>
    <property type="project" value="InterPro"/>
</dbReference>
<protein>
    <submittedName>
        <fullName evidence="2">ABC-2 family transporter protein</fullName>
    </submittedName>
</protein>
<keyword evidence="1" id="KW-0812">Transmembrane</keyword>